<dbReference type="EMBL" id="WTPW01000187">
    <property type="protein sequence ID" value="KAF0537687.1"/>
    <property type="molecule type" value="Genomic_DNA"/>
</dbReference>
<feature type="compositionally biased region" description="Pro residues" evidence="1">
    <location>
        <begin position="110"/>
        <end position="125"/>
    </location>
</feature>
<sequence length="209" mass="23902">MSTSLRAETSATMAQCNTLQQRRLDNYNDLIDFEPHEYDIEDNDHMVIINPDDAPILPLHDVVTDNRYGNVDYQNEYEESPPSQRRPLTPVRIPPPSRRTVPIPRRSQLPPNPPMQQFRPQPPPAHGAIAANPMDQLIQSMNNLILAMKDNASQPREAKVVKFPIFSSGDQDPLTWLDEFDEACVTNHITEVRRFDILPSHLKGPAYTW</sequence>
<organism evidence="2 3">
    <name type="scientific">Gigaspora margarita</name>
    <dbReference type="NCBI Taxonomy" id="4874"/>
    <lineage>
        <taxon>Eukaryota</taxon>
        <taxon>Fungi</taxon>
        <taxon>Fungi incertae sedis</taxon>
        <taxon>Mucoromycota</taxon>
        <taxon>Glomeromycotina</taxon>
        <taxon>Glomeromycetes</taxon>
        <taxon>Diversisporales</taxon>
        <taxon>Gigasporaceae</taxon>
        <taxon>Gigaspora</taxon>
    </lineage>
</organism>
<dbReference type="OrthoDB" id="2447046at2759"/>
<evidence type="ECO:0000256" key="1">
    <source>
        <dbReference type="SAM" id="MobiDB-lite"/>
    </source>
</evidence>
<reference evidence="2 3" key="1">
    <citation type="journal article" date="2019" name="Environ. Microbiol.">
        <title>At the nexus of three kingdoms: the genome of the mycorrhizal fungus Gigaspora margarita provides insights into plant, endobacterial and fungal interactions.</title>
        <authorList>
            <person name="Venice F."/>
            <person name="Ghignone S."/>
            <person name="Salvioli di Fossalunga A."/>
            <person name="Amselem J."/>
            <person name="Novero M."/>
            <person name="Xianan X."/>
            <person name="Sedzielewska Toro K."/>
            <person name="Morin E."/>
            <person name="Lipzen A."/>
            <person name="Grigoriev I.V."/>
            <person name="Henrissat B."/>
            <person name="Martin F.M."/>
            <person name="Bonfante P."/>
        </authorList>
    </citation>
    <scope>NUCLEOTIDE SEQUENCE [LARGE SCALE GENOMIC DNA]</scope>
    <source>
        <strain evidence="2 3">BEG34</strain>
    </source>
</reference>
<gene>
    <name evidence="2" type="ORF">F8M41_008251</name>
</gene>
<proteinExistence type="predicted"/>
<accession>A0A8H4AVR1</accession>
<comment type="caution">
    <text evidence="2">The sequence shown here is derived from an EMBL/GenBank/DDBJ whole genome shotgun (WGS) entry which is preliminary data.</text>
</comment>
<evidence type="ECO:0000313" key="3">
    <source>
        <dbReference type="Proteomes" id="UP000439903"/>
    </source>
</evidence>
<evidence type="ECO:0000313" key="2">
    <source>
        <dbReference type="EMBL" id="KAF0537687.1"/>
    </source>
</evidence>
<feature type="region of interest" description="Disordered" evidence="1">
    <location>
        <begin position="73"/>
        <end position="129"/>
    </location>
</feature>
<keyword evidence="3" id="KW-1185">Reference proteome</keyword>
<dbReference type="Proteomes" id="UP000439903">
    <property type="component" value="Unassembled WGS sequence"/>
</dbReference>
<dbReference type="AlphaFoldDB" id="A0A8H4AVR1"/>
<protein>
    <submittedName>
        <fullName evidence="2">Gag-pol fusion protein</fullName>
    </submittedName>
</protein>
<name>A0A8H4AVR1_GIGMA</name>